<reference evidence="2" key="1">
    <citation type="submission" date="2021-05" db="EMBL/GenBank/DDBJ databases">
        <title>A free-living protist that lacks canonical eukaryotic 1 DNA replication and segregation systems.</title>
        <authorList>
            <person name="Salas-Leiva D.E."/>
            <person name="Tromer E.C."/>
            <person name="Curtis B.A."/>
            <person name="Jerlstrom-Hultqvist J."/>
            <person name="Kolisko M."/>
            <person name="Yi Z."/>
            <person name="Salas-Leiva J.S."/>
            <person name="Gallot-Lavallee L."/>
            <person name="Kops G.J.P.L."/>
            <person name="Archibald J.M."/>
            <person name="Simpson A.G.B."/>
            <person name="Roger A.J."/>
        </authorList>
    </citation>
    <scope>NUCLEOTIDE SEQUENCE</scope>
    <source>
        <strain evidence="2">BICM</strain>
    </source>
</reference>
<sequence>MVFEVVHPDGSVIVYVNPKQFQAIMRRRTSGIVLRRLPKRTHFAGRPRDETGKYVVVHDRENRVPITIPNPTTGTTIIPNEPEPEPTSDGLGAMPRTTAQSSDPPRSETQPAPSRRGGARRRPAPRATVNSQVNPGTTTRGPSDESSPSAAGLPGAESGAVFGRAMSMVELCNKLFC</sequence>
<gene>
    <name evidence="2" type="ORF">J8273_6209</name>
</gene>
<organism evidence="2 3">
    <name type="scientific">Carpediemonas membranifera</name>
    <dbReference type="NCBI Taxonomy" id="201153"/>
    <lineage>
        <taxon>Eukaryota</taxon>
        <taxon>Metamonada</taxon>
        <taxon>Carpediemonas-like organisms</taxon>
        <taxon>Carpediemonas</taxon>
    </lineage>
</organism>
<feature type="compositionally biased region" description="Polar residues" evidence="1">
    <location>
        <begin position="128"/>
        <end position="149"/>
    </location>
</feature>
<comment type="caution">
    <text evidence="2">The sequence shown here is derived from an EMBL/GenBank/DDBJ whole genome shotgun (WGS) entry which is preliminary data.</text>
</comment>
<evidence type="ECO:0000313" key="2">
    <source>
        <dbReference type="EMBL" id="KAG9391449.1"/>
    </source>
</evidence>
<name>A0A8J6DY34_9EUKA</name>
<protein>
    <submittedName>
        <fullName evidence="2">TRANSCRIPTION FACTOR NF-Y like</fullName>
    </submittedName>
</protein>
<dbReference type="Proteomes" id="UP000717585">
    <property type="component" value="Unassembled WGS sequence"/>
</dbReference>
<evidence type="ECO:0000313" key="3">
    <source>
        <dbReference type="Proteomes" id="UP000717585"/>
    </source>
</evidence>
<feature type="compositionally biased region" description="Polar residues" evidence="1">
    <location>
        <begin position="97"/>
        <end position="110"/>
    </location>
</feature>
<proteinExistence type="predicted"/>
<keyword evidence="3" id="KW-1185">Reference proteome</keyword>
<feature type="region of interest" description="Disordered" evidence="1">
    <location>
        <begin position="65"/>
        <end position="157"/>
    </location>
</feature>
<dbReference type="AlphaFoldDB" id="A0A8J6DY34"/>
<accession>A0A8J6DY34</accession>
<evidence type="ECO:0000256" key="1">
    <source>
        <dbReference type="SAM" id="MobiDB-lite"/>
    </source>
</evidence>
<dbReference type="EMBL" id="JAHDYR010000053">
    <property type="protein sequence ID" value="KAG9391449.1"/>
    <property type="molecule type" value="Genomic_DNA"/>
</dbReference>
<feature type="compositionally biased region" description="Low complexity" evidence="1">
    <location>
        <begin position="65"/>
        <end position="80"/>
    </location>
</feature>